<comment type="caution">
    <text evidence="3">The sequence shown here is derived from an EMBL/GenBank/DDBJ whole genome shotgun (WGS) entry which is preliminary data.</text>
</comment>
<dbReference type="GO" id="GO:0044877">
    <property type="term" value="F:protein-containing complex binding"/>
    <property type="evidence" value="ECO:0007669"/>
    <property type="project" value="InterPro"/>
</dbReference>
<dbReference type="Pfam" id="PF07163">
    <property type="entry name" value="Pex26"/>
    <property type="match status" value="1"/>
</dbReference>
<feature type="region of interest" description="Disordered" evidence="1">
    <location>
        <begin position="245"/>
        <end position="275"/>
    </location>
</feature>
<dbReference type="InterPro" id="IPR010797">
    <property type="entry name" value="Pex26"/>
</dbReference>
<keyword evidence="2" id="KW-1133">Transmembrane helix</keyword>
<feature type="compositionally biased region" description="Basic and acidic residues" evidence="1">
    <location>
        <begin position="245"/>
        <end position="272"/>
    </location>
</feature>
<evidence type="ECO:0000256" key="2">
    <source>
        <dbReference type="SAM" id="Phobius"/>
    </source>
</evidence>
<evidence type="ECO:0000256" key="1">
    <source>
        <dbReference type="SAM" id="MobiDB-lite"/>
    </source>
</evidence>
<reference evidence="3 4" key="1">
    <citation type="submission" date="2016-07" db="EMBL/GenBank/DDBJ databases">
        <title>Pervasive Adenine N6-methylation of Active Genes in Fungi.</title>
        <authorList>
            <consortium name="DOE Joint Genome Institute"/>
            <person name="Mondo S.J."/>
            <person name="Dannebaum R.O."/>
            <person name="Kuo R.C."/>
            <person name="Labutti K."/>
            <person name="Haridas S."/>
            <person name="Kuo A."/>
            <person name="Salamov A."/>
            <person name="Ahrendt S.R."/>
            <person name="Lipzen A."/>
            <person name="Sullivan W."/>
            <person name="Andreopoulos W.B."/>
            <person name="Clum A."/>
            <person name="Lindquist E."/>
            <person name="Daum C."/>
            <person name="Ramamoorthy G.K."/>
            <person name="Gryganskyi A."/>
            <person name="Culley D."/>
            <person name="Magnuson J.K."/>
            <person name="James T.Y."/>
            <person name="O'Malley M.A."/>
            <person name="Stajich J.E."/>
            <person name="Spatafora J.W."/>
            <person name="Visel A."/>
            <person name="Grigoriev I.V."/>
        </authorList>
    </citation>
    <scope>NUCLEOTIDE SEQUENCE [LARGE SCALE GENOMIC DNA]</scope>
    <source>
        <strain evidence="3 4">NRRL 3301</strain>
    </source>
</reference>
<keyword evidence="4" id="KW-1185">Reference proteome</keyword>
<dbReference type="Proteomes" id="UP000242146">
    <property type="component" value="Unassembled WGS sequence"/>
</dbReference>
<keyword evidence="2" id="KW-0812">Transmembrane</keyword>
<organism evidence="3 4">
    <name type="scientific">Hesseltinella vesiculosa</name>
    <dbReference type="NCBI Taxonomy" id="101127"/>
    <lineage>
        <taxon>Eukaryota</taxon>
        <taxon>Fungi</taxon>
        <taxon>Fungi incertae sedis</taxon>
        <taxon>Mucoromycota</taxon>
        <taxon>Mucoromycotina</taxon>
        <taxon>Mucoromycetes</taxon>
        <taxon>Mucorales</taxon>
        <taxon>Cunninghamellaceae</taxon>
        <taxon>Hesseltinella</taxon>
    </lineage>
</organism>
<dbReference type="AlphaFoldDB" id="A0A1X2GBZ4"/>
<dbReference type="OrthoDB" id="3981028at2759"/>
<evidence type="ECO:0000313" key="3">
    <source>
        <dbReference type="EMBL" id="ORX50212.1"/>
    </source>
</evidence>
<proteinExistence type="predicted"/>
<feature type="transmembrane region" description="Helical" evidence="2">
    <location>
        <begin position="318"/>
        <end position="335"/>
    </location>
</feature>
<keyword evidence="2" id="KW-0472">Membrane</keyword>
<dbReference type="STRING" id="101127.A0A1X2GBZ4"/>
<evidence type="ECO:0000313" key="4">
    <source>
        <dbReference type="Proteomes" id="UP000242146"/>
    </source>
</evidence>
<gene>
    <name evidence="3" type="ORF">DM01DRAFT_1337874</name>
</gene>
<sequence>MALDTVQILYSKALRYFVLTRYGQAASTCVKAMNQGVQGDQQWPSLRASVLLLYFNVGATTASSEQGCSSRMAKQFHIDDKYDDIASFVSGLWKQAVLCYHGQPGLVEPSVVSAFLLVTIKANVPGVGRQVAEEWFALLPDATLDLLAGLEAQDAQVQAYTECAHIYTCRILTQTGDYDSARSFIEYNGILTDEKKKEYLNTIDQVQQNEQKEQERRKQVEQQRKEAEAAAKLLAEKKAAEAAAKELERQQQEAWAREKEANDRRQQEEKANAQHAALTPPIQQASPLQQGHTSPAVHIDQRLAVFKTWMQQLTATGSAAYVAIVLVIFALVGLLRGPRTQMSRAVKLVVAKLWQTIQMGTKVTYL</sequence>
<name>A0A1X2GBZ4_9FUNG</name>
<dbReference type="EMBL" id="MCGT01000024">
    <property type="protein sequence ID" value="ORX50212.1"/>
    <property type="molecule type" value="Genomic_DNA"/>
</dbReference>
<protein>
    <submittedName>
        <fullName evidence="3">Uncharacterized protein</fullName>
    </submittedName>
</protein>
<dbReference type="GO" id="GO:0005778">
    <property type="term" value="C:peroxisomal membrane"/>
    <property type="evidence" value="ECO:0007669"/>
    <property type="project" value="InterPro"/>
</dbReference>
<accession>A0A1X2GBZ4</accession>
<dbReference type="GO" id="GO:0045046">
    <property type="term" value="P:protein import into peroxisome membrane"/>
    <property type="evidence" value="ECO:0007669"/>
    <property type="project" value="InterPro"/>
</dbReference>